<name>A0A5N6P7G1_9ASTR</name>
<evidence type="ECO:0000313" key="2">
    <source>
        <dbReference type="Proteomes" id="UP000326396"/>
    </source>
</evidence>
<dbReference type="AlphaFoldDB" id="A0A5N6P7G1"/>
<gene>
    <name evidence="1" type="ORF">E3N88_12413</name>
</gene>
<evidence type="ECO:0000313" key="1">
    <source>
        <dbReference type="EMBL" id="KAD5960940.1"/>
    </source>
</evidence>
<dbReference type="OrthoDB" id="1745247at2759"/>
<dbReference type="EMBL" id="SZYD01000006">
    <property type="protein sequence ID" value="KAD5960940.1"/>
    <property type="molecule type" value="Genomic_DNA"/>
</dbReference>
<organism evidence="1 2">
    <name type="scientific">Mikania micrantha</name>
    <name type="common">bitter vine</name>
    <dbReference type="NCBI Taxonomy" id="192012"/>
    <lineage>
        <taxon>Eukaryota</taxon>
        <taxon>Viridiplantae</taxon>
        <taxon>Streptophyta</taxon>
        <taxon>Embryophyta</taxon>
        <taxon>Tracheophyta</taxon>
        <taxon>Spermatophyta</taxon>
        <taxon>Magnoliopsida</taxon>
        <taxon>eudicotyledons</taxon>
        <taxon>Gunneridae</taxon>
        <taxon>Pentapetalae</taxon>
        <taxon>asterids</taxon>
        <taxon>campanulids</taxon>
        <taxon>Asterales</taxon>
        <taxon>Asteraceae</taxon>
        <taxon>Asteroideae</taxon>
        <taxon>Heliantheae alliance</taxon>
        <taxon>Eupatorieae</taxon>
        <taxon>Mikania</taxon>
    </lineage>
</organism>
<sequence>MSDSVCGLNRGLTPLSGVCTRNPSGWTSLVWGNRFRALDDSMKTVQDNQATMRKDVDTIMGAVTSQQQSINELIRRLETCNRQERS</sequence>
<comment type="caution">
    <text evidence="1">The sequence shown here is derived from an EMBL/GenBank/DDBJ whole genome shotgun (WGS) entry which is preliminary data.</text>
</comment>
<dbReference type="Proteomes" id="UP000326396">
    <property type="component" value="Linkage Group LG14"/>
</dbReference>
<reference evidence="1 2" key="1">
    <citation type="submission" date="2019-05" db="EMBL/GenBank/DDBJ databases">
        <title>Mikania micrantha, genome provides insights into the molecular mechanism of rapid growth.</title>
        <authorList>
            <person name="Liu B."/>
        </authorList>
    </citation>
    <scope>NUCLEOTIDE SEQUENCE [LARGE SCALE GENOMIC DNA]</scope>
    <source>
        <strain evidence="1">NLD-2019</strain>
        <tissue evidence="1">Leaf</tissue>
    </source>
</reference>
<accession>A0A5N6P7G1</accession>
<protein>
    <submittedName>
        <fullName evidence="1">Uncharacterized protein</fullName>
    </submittedName>
</protein>
<keyword evidence="2" id="KW-1185">Reference proteome</keyword>
<proteinExistence type="predicted"/>